<reference evidence="3 4" key="1">
    <citation type="submission" date="2014-11" db="EMBL/GenBank/DDBJ databases">
        <authorList>
            <person name="Zhu J."/>
            <person name="Qi W."/>
            <person name="Song R."/>
        </authorList>
    </citation>
    <scope>NUCLEOTIDE SEQUENCE [LARGE SCALE GENOMIC DNA]</scope>
</reference>
<dbReference type="Gene3D" id="3.40.50.150">
    <property type="entry name" value="Vaccinia Virus protein VP39"/>
    <property type="match status" value="1"/>
</dbReference>
<dbReference type="OrthoDB" id="417125at2759"/>
<accession>A0A0G4EFX6</accession>
<evidence type="ECO:0000313" key="4">
    <source>
        <dbReference type="Proteomes" id="UP000041254"/>
    </source>
</evidence>
<feature type="compositionally biased region" description="Low complexity" evidence="1">
    <location>
        <begin position="353"/>
        <end position="365"/>
    </location>
</feature>
<dbReference type="VEuPathDB" id="CryptoDB:Vbra_11861"/>
<evidence type="ECO:0000256" key="1">
    <source>
        <dbReference type="SAM" id="MobiDB-lite"/>
    </source>
</evidence>
<dbReference type="Proteomes" id="UP000041254">
    <property type="component" value="Unassembled WGS sequence"/>
</dbReference>
<feature type="region of interest" description="Disordered" evidence="1">
    <location>
        <begin position="346"/>
        <end position="365"/>
    </location>
</feature>
<dbReference type="InterPro" id="IPR029063">
    <property type="entry name" value="SAM-dependent_MTases_sf"/>
</dbReference>
<name>A0A0G4EFX6_VITBC</name>
<feature type="compositionally biased region" description="Acidic residues" evidence="1">
    <location>
        <begin position="41"/>
        <end position="54"/>
    </location>
</feature>
<proteinExistence type="predicted"/>
<evidence type="ECO:0000259" key="2">
    <source>
        <dbReference type="Pfam" id="PF01728"/>
    </source>
</evidence>
<dbReference type="EMBL" id="CDMY01000227">
    <property type="protein sequence ID" value="CEL95431.1"/>
    <property type="molecule type" value="Genomic_DNA"/>
</dbReference>
<dbReference type="PhylomeDB" id="A0A0G4EFX6"/>
<dbReference type="InterPro" id="IPR002877">
    <property type="entry name" value="RNA_MeTrfase_FtsJ_dom"/>
</dbReference>
<feature type="compositionally biased region" description="Basic and acidic residues" evidence="1">
    <location>
        <begin position="102"/>
        <end position="111"/>
    </location>
</feature>
<protein>
    <recommendedName>
        <fullName evidence="2">Ribosomal RNA methyltransferase FtsJ domain-containing protein</fullName>
    </recommendedName>
</protein>
<feature type="domain" description="Ribosomal RNA methyltransferase FtsJ" evidence="2">
    <location>
        <begin position="159"/>
        <end position="298"/>
    </location>
</feature>
<evidence type="ECO:0000313" key="3">
    <source>
        <dbReference type="EMBL" id="CEL95431.1"/>
    </source>
</evidence>
<dbReference type="Pfam" id="PF01728">
    <property type="entry name" value="FtsJ"/>
    <property type="match status" value="1"/>
</dbReference>
<dbReference type="AlphaFoldDB" id="A0A0G4EFX6"/>
<dbReference type="GO" id="GO:0008168">
    <property type="term" value="F:methyltransferase activity"/>
    <property type="evidence" value="ECO:0007669"/>
    <property type="project" value="InterPro"/>
</dbReference>
<keyword evidence="4" id="KW-1185">Reference proteome</keyword>
<gene>
    <name evidence="3" type="ORF">Vbra_11861</name>
</gene>
<dbReference type="SUPFAM" id="SSF53335">
    <property type="entry name" value="S-adenosyl-L-methionine-dependent methyltransferases"/>
    <property type="match status" value="1"/>
</dbReference>
<feature type="region of interest" description="Disordered" evidence="1">
    <location>
        <begin position="97"/>
        <end position="116"/>
    </location>
</feature>
<dbReference type="InParanoid" id="A0A0G4EFX6"/>
<sequence>MLGVMMASQSESQGGAEDAAVTDLADRTRSSLSFGPGQGEESGDASEVTDESLVEQEFDQQMQERNDCYKTLATLKRDCWESEQLKRVFDLRYRNRGLRGSGDGRPRERGEGGTSTSVSAYHQVIAIVSAYHQNLLRVGQIHSPIHQNFYDHLPMLARRGSFQIAGAKVLDMGCAPGGTSKFWIEECNVAGVVGVAMPTSRQGFPMQYKHERLHVVLRDITAGSLDDLIADVQRAFRRQFGQHAPFEFDIIHCGAVVQSFMTDSSQDAASKYRQRQTLMKRQLCLAVYCLKQGGHLVWLTRPLYNSMMILSHLLPLFSHFKLFRTNFRIKSQVQIVCLNHRPTIRKSPSDLPSAASSSSSSSSAASPIVACPWLSGASSRRSVYQWMKSMPEELDQWKSFFCRDDRHSMAVAVQVFDVLRAQLDALFVDQIDFLNFMQSEAQQACESGDEARLCELADMLIGGGGRNIDMSPKSVSAPTWREG</sequence>
<dbReference type="GO" id="GO:0032259">
    <property type="term" value="P:methylation"/>
    <property type="evidence" value="ECO:0007669"/>
    <property type="project" value="InterPro"/>
</dbReference>
<organism evidence="3 4">
    <name type="scientific">Vitrella brassicaformis (strain CCMP3155)</name>
    <dbReference type="NCBI Taxonomy" id="1169540"/>
    <lineage>
        <taxon>Eukaryota</taxon>
        <taxon>Sar</taxon>
        <taxon>Alveolata</taxon>
        <taxon>Colpodellida</taxon>
        <taxon>Vitrellaceae</taxon>
        <taxon>Vitrella</taxon>
    </lineage>
</organism>
<feature type="region of interest" description="Disordered" evidence="1">
    <location>
        <begin position="1"/>
        <end position="54"/>
    </location>
</feature>